<evidence type="ECO:0008006" key="4">
    <source>
        <dbReference type="Google" id="ProtNLM"/>
    </source>
</evidence>
<evidence type="ECO:0000256" key="1">
    <source>
        <dbReference type="SAM" id="MobiDB-lite"/>
    </source>
</evidence>
<dbReference type="OrthoDB" id="5374349at2759"/>
<name>A0A0A1T5M0_9HYPO</name>
<evidence type="ECO:0000313" key="3">
    <source>
        <dbReference type="Proteomes" id="UP000039046"/>
    </source>
</evidence>
<dbReference type="InterPro" id="IPR035979">
    <property type="entry name" value="RBD_domain_sf"/>
</dbReference>
<feature type="compositionally biased region" description="Basic residues" evidence="1">
    <location>
        <begin position="264"/>
        <end position="273"/>
    </location>
</feature>
<dbReference type="EMBL" id="CDHN01000001">
    <property type="protein sequence ID" value="CEJ81395.1"/>
    <property type="molecule type" value="Genomic_DNA"/>
</dbReference>
<dbReference type="GO" id="GO:0003676">
    <property type="term" value="F:nucleic acid binding"/>
    <property type="evidence" value="ECO:0007669"/>
    <property type="project" value="InterPro"/>
</dbReference>
<dbReference type="AlphaFoldDB" id="A0A0A1T5M0"/>
<sequence length="273" mass="28473">MPGVATEFQKIIENGRDRKKNEALASKIFSKDRRKSAPGKLKPSAGPSLASRVGVKKTSARTATTNRRASVPAGNVNGDWTHDLHHTVSKAGAGAGSLASRITPAGSKPKKANKQARLAAALDAMDVDQLSIQRAAPVAPSLTIKGLAGPFVVMGQNFAPGTTPADVESAMTPIGGEMVSCRLVKSQPFVLMEMIFASREGGERVIETFNDKTADGRIIKVYAKQGNAPASAPTGPKKVPTGPRAQQTQEPGNGGLVSDGMSRGKGRGRGGRR</sequence>
<dbReference type="HOGENOM" id="CLU_058466_1_0_1"/>
<dbReference type="Gene3D" id="3.30.70.330">
    <property type="match status" value="1"/>
</dbReference>
<evidence type="ECO:0000313" key="2">
    <source>
        <dbReference type="EMBL" id="CEJ81395.1"/>
    </source>
</evidence>
<dbReference type="STRING" id="1531966.A0A0A1T5M0"/>
<feature type="region of interest" description="Disordered" evidence="1">
    <location>
        <begin position="224"/>
        <end position="273"/>
    </location>
</feature>
<organism evidence="2 3">
    <name type="scientific">[Torrubiella] hemipterigena</name>
    <dbReference type="NCBI Taxonomy" id="1531966"/>
    <lineage>
        <taxon>Eukaryota</taxon>
        <taxon>Fungi</taxon>
        <taxon>Dikarya</taxon>
        <taxon>Ascomycota</taxon>
        <taxon>Pezizomycotina</taxon>
        <taxon>Sordariomycetes</taxon>
        <taxon>Hypocreomycetidae</taxon>
        <taxon>Hypocreales</taxon>
        <taxon>Clavicipitaceae</taxon>
        <taxon>Clavicipitaceae incertae sedis</taxon>
        <taxon>'Torrubiella' clade</taxon>
    </lineage>
</organism>
<protein>
    <recommendedName>
        <fullName evidence="4">RRM domain-containing protein</fullName>
    </recommendedName>
</protein>
<accession>A0A0A1T5M0</accession>
<dbReference type="CDD" id="cd00590">
    <property type="entry name" value="RRM_SF"/>
    <property type="match status" value="1"/>
</dbReference>
<feature type="region of interest" description="Disordered" evidence="1">
    <location>
        <begin position="23"/>
        <end position="78"/>
    </location>
</feature>
<dbReference type="InterPro" id="IPR012677">
    <property type="entry name" value="Nucleotide-bd_a/b_plait_sf"/>
</dbReference>
<dbReference type="Proteomes" id="UP000039046">
    <property type="component" value="Unassembled WGS sequence"/>
</dbReference>
<reference evidence="2 3" key="1">
    <citation type="journal article" date="2015" name="Genome Announc.">
        <title>Draft Genome Sequence and Gene Annotation of the Entomopathogenic Fungus Verticillium hemipterigenum.</title>
        <authorList>
            <person name="Horn F."/>
            <person name="Habel A."/>
            <person name="Scharf D.H."/>
            <person name="Dworschak J."/>
            <person name="Brakhage A.A."/>
            <person name="Guthke R."/>
            <person name="Hertweck C."/>
            <person name="Linde J."/>
        </authorList>
    </citation>
    <scope>NUCLEOTIDE SEQUENCE [LARGE SCALE GENOMIC DNA]</scope>
</reference>
<feature type="compositionally biased region" description="Low complexity" evidence="1">
    <location>
        <begin position="60"/>
        <end position="69"/>
    </location>
</feature>
<keyword evidence="3" id="KW-1185">Reference proteome</keyword>
<proteinExistence type="predicted"/>
<gene>
    <name evidence="2" type="ORF">VHEMI01522</name>
</gene>
<dbReference type="SUPFAM" id="SSF54928">
    <property type="entry name" value="RNA-binding domain, RBD"/>
    <property type="match status" value="1"/>
</dbReference>